<dbReference type="GO" id="GO:0005886">
    <property type="term" value="C:plasma membrane"/>
    <property type="evidence" value="ECO:0007669"/>
    <property type="project" value="UniProtKB-SubCell"/>
</dbReference>
<keyword evidence="5 7" id="KW-0472">Membrane</keyword>
<gene>
    <name evidence="8" type="ORF">METZ01_LOCUS262380</name>
</gene>
<keyword evidence="3 7" id="KW-0812">Transmembrane</keyword>
<sequence>MSTATESPVESHEAAHEGGHDHPSDRKYIQVAAILAVVTALEVGTYFVDMPGEVLIPMLMAMMVYKFFYVAAWFMHLRFDSPLFTKFFVTGLVLATIVYGITLTVFEFWHKG</sequence>
<accession>A0A382JCC1</accession>
<dbReference type="AlphaFoldDB" id="A0A382JCC1"/>
<protein>
    <recommendedName>
        <fullName evidence="9">Cytochrome C oxidase subunit IV</fullName>
    </recommendedName>
</protein>
<organism evidence="8">
    <name type="scientific">marine metagenome</name>
    <dbReference type="NCBI Taxonomy" id="408172"/>
    <lineage>
        <taxon>unclassified sequences</taxon>
        <taxon>metagenomes</taxon>
        <taxon>ecological metagenomes</taxon>
    </lineage>
</organism>
<feature type="region of interest" description="Disordered" evidence="6">
    <location>
        <begin position="1"/>
        <end position="24"/>
    </location>
</feature>
<dbReference type="InterPro" id="IPR011743">
    <property type="entry name" value="Caa3_sub_IV"/>
</dbReference>
<dbReference type="EMBL" id="UINC01073271">
    <property type="protein sequence ID" value="SVC09526.1"/>
    <property type="molecule type" value="Genomic_DNA"/>
</dbReference>
<evidence type="ECO:0000256" key="2">
    <source>
        <dbReference type="ARBA" id="ARBA00022475"/>
    </source>
</evidence>
<feature type="transmembrane region" description="Helical" evidence="7">
    <location>
        <begin position="28"/>
        <end position="48"/>
    </location>
</feature>
<evidence type="ECO:0000256" key="5">
    <source>
        <dbReference type="ARBA" id="ARBA00023136"/>
    </source>
</evidence>
<feature type="compositionally biased region" description="Basic and acidic residues" evidence="6">
    <location>
        <begin position="9"/>
        <end position="24"/>
    </location>
</feature>
<reference evidence="8" key="1">
    <citation type="submission" date="2018-05" db="EMBL/GenBank/DDBJ databases">
        <authorList>
            <person name="Lanie J.A."/>
            <person name="Ng W.-L."/>
            <person name="Kazmierczak K.M."/>
            <person name="Andrzejewski T.M."/>
            <person name="Davidsen T.M."/>
            <person name="Wayne K.J."/>
            <person name="Tettelin H."/>
            <person name="Glass J.I."/>
            <person name="Rusch D."/>
            <person name="Podicherti R."/>
            <person name="Tsui H.-C.T."/>
            <person name="Winkler M.E."/>
        </authorList>
    </citation>
    <scope>NUCLEOTIDE SEQUENCE</scope>
</reference>
<evidence type="ECO:0000256" key="3">
    <source>
        <dbReference type="ARBA" id="ARBA00022692"/>
    </source>
</evidence>
<keyword evidence="4 7" id="KW-1133">Transmembrane helix</keyword>
<evidence type="ECO:0008006" key="9">
    <source>
        <dbReference type="Google" id="ProtNLM"/>
    </source>
</evidence>
<dbReference type="Pfam" id="PF03626">
    <property type="entry name" value="COX4_pro"/>
    <property type="match status" value="1"/>
</dbReference>
<feature type="transmembrane region" description="Helical" evidence="7">
    <location>
        <begin position="87"/>
        <end position="109"/>
    </location>
</feature>
<name>A0A382JCC1_9ZZZZ</name>
<dbReference type="NCBIfam" id="TIGR02229">
    <property type="entry name" value="caa3_sub_IV"/>
    <property type="match status" value="1"/>
</dbReference>
<evidence type="ECO:0000256" key="6">
    <source>
        <dbReference type="SAM" id="MobiDB-lite"/>
    </source>
</evidence>
<evidence type="ECO:0000313" key="8">
    <source>
        <dbReference type="EMBL" id="SVC09526.1"/>
    </source>
</evidence>
<evidence type="ECO:0000256" key="4">
    <source>
        <dbReference type="ARBA" id="ARBA00022989"/>
    </source>
</evidence>
<evidence type="ECO:0000256" key="7">
    <source>
        <dbReference type="SAM" id="Phobius"/>
    </source>
</evidence>
<feature type="transmembrane region" description="Helical" evidence="7">
    <location>
        <begin position="54"/>
        <end position="75"/>
    </location>
</feature>
<dbReference type="InterPro" id="IPR005171">
    <property type="entry name" value="Cyt_c_oxidase_su4_prok"/>
</dbReference>
<keyword evidence="2" id="KW-1003">Cell membrane</keyword>
<evidence type="ECO:0000256" key="1">
    <source>
        <dbReference type="ARBA" id="ARBA00004651"/>
    </source>
</evidence>
<comment type="subcellular location">
    <subcellularLocation>
        <location evidence="1">Cell membrane</location>
        <topology evidence="1">Multi-pass membrane protein</topology>
    </subcellularLocation>
</comment>
<proteinExistence type="predicted"/>